<evidence type="ECO:0000313" key="2">
    <source>
        <dbReference type="EMBL" id="WCR08069.1"/>
    </source>
</evidence>
<keyword evidence="1" id="KW-0175">Coiled coil</keyword>
<organism evidence="2 3">
    <name type="scientific">Paracoccus fistulariae</name>
    <dbReference type="NCBI Taxonomy" id="658446"/>
    <lineage>
        <taxon>Bacteria</taxon>
        <taxon>Pseudomonadati</taxon>
        <taxon>Pseudomonadota</taxon>
        <taxon>Alphaproteobacteria</taxon>
        <taxon>Rhodobacterales</taxon>
        <taxon>Paracoccaceae</taxon>
        <taxon>Paracoccus</taxon>
    </lineage>
</organism>
<evidence type="ECO:0000256" key="1">
    <source>
        <dbReference type="SAM" id="Coils"/>
    </source>
</evidence>
<protein>
    <submittedName>
        <fullName evidence="2">Uncharacterized protein</fullName>
    </submittedName>
</protein>
<evidence type="ECO:0000313" key="3">
    <source>
        <dbReference type="Proteomes" id="UP001219349"/>
    </source>
</evidence>
<accession>A0ABY7SM40</accession>
<keyword evidence="3" id="KW-1185">Reference proteome</keyword>
<name>A0ABY7SM40_9RHOB</name>
<dbReference type="EMBL" id="CP067136">
    <property type="protein sequence ID" value="WCR08069.1"/>
    <property type="molecule type" value="Genomic_DNA"/>
</dbReference>
<proteinExistence type="predicted"/>
<dbReference type="Proteomes" id="UP001219349">
    <property type="component" value="Chromosome"/>
</dbReference>
<feature type="coiled-coil region" evidence="1">
    <location>
        <begin position="36"/>
        <end position="63"/>
    </location>
</feature>
<reference evidence="2 3" key="1">
    <citation type="submission" date="2021-01" db="EMBL/GenBank/DDBJ databases">
        <title>Biogeographic distribution of Paracoccus.</title>
        <authorList>
            <person name="Hollensteiner J."/>
            <person name="Leineberger J."/>
            <person name="Brinkhoff T."/>
            <person name="Daniel R."/>
        </authorList>
    </citation>
    <scope>NUCLEOTIDE SEQUENCE [LARGE SCALE GENOMIC DNA]</scope>
    <source>
        <strain evidence="2 3">KCTC 22803</strain>
    </source>
</reference>
<sequence length="163" mass="16762">MSEISVSERRLSAALDRIDQLLEAGPSRAPGAVPDDSQLQSRLDEVLAENARLKARIAAQDNDATPADAGQERMASAVEQAARLAAANDDLASANRALIEAASGEGDMIEAASVALEAEIEALRAARAAEIAQLGDIMGELERLLAEGGDAGQAVGEDQDGGS</sequence>
<gene>
    <name evidence="2" type="ORF">JHX87_04400</name>
</gene>
<dbReference type="RefSeq" id="WP_271882667.1">
    <property type="nucleotide sequence ID" value="NZ_CP067136.1"/>
</dbReference>